<dbReference type="GO" id="GO:0009055">
    <property type="term" value="F:electron transfer activity"/>
    <property type="evidence" value="ECO:0007669"/>
    <property type="project" value="InterPro"/>
</dbReference>
<reference evidence="9 10" key="1">
    <citation type="submission" date="2019-03" db="EMBL/GenBank/DDBJ databases">
        <title>Genome sequence of Sphingomonas sp. 17J27-24.</title>
        <authorList>
            <person name="Kim M."/>
            <person name="Maeng S."/>
            <person name="Sathiyaraj S."/>
        </authorList>
    </citation>
    <scope>NUCLEOTIDE SEQUENCE [LARGE SCALE GENOMIC DNA]</scope>
    <source>
        <strain evidence="9 10">17J27-24</strain>
    </source>
</reference>
<gene>
    <name evidence="9" type="ORF">E2493_05390</name>
</gene>
<evidence type="ECO:0000256" key="5">
    <source>
        <dbReference type="ARBA" id="ARBA00023004"/>
    </source>
</evidence>
<organism evidence="9 10">
    <name type="scientific">Sphingomonas parva</name>
    <dbReference type="NCBI Taxonomy" id="2555898"/>
    <lineage>
        <taxon>Bacteria</taxon>
        <taxon>Pseudomonadati</taxon>
        <taxon>Pseudomonadota</taxon>
        <taxon>Alphaproteobacteria</taxon>
        <taxon>Sphingomonadales</taxon>
        <taxon>Sphingomonadaceae</taxon>
        <taxon>Sphingomonas</taxon>
    </lineage>
</organism>
<protein>
    <submittedName>
        <fullName evidence="9">C-type cytochrome</fullName>
    </submittedName>
</protein>
<feature type="domain" description="Cytochrome c" evidence="8">
    <location>
        <begin position="24"/>
        <end position="127"/>
    </location>
</feature>
<dbReference type="EMBL" id="SPDV01000008">
    <property type="protein sequence ID" value="TFI59275.1"/>
    <property type="molecule type" value="Genomic_DNA"/>
</dbReference>
<keyword evidence="2 6" id="KW-0349">Heme</keyword>
<dbReference type="RefSeq" id="WP_135084503.1">
    <property type="nucleotide sequence ID" value="NZ_SPDV01000008.1"/>
</dbReference>
<dbReference type="AlphaFoldDB" id="A0A4Y8ZVW8"/>
<dbReference type="InterPro" id="IPR036909">
    <property type="entry name" value="Cyt_c-like_dom_sf"/>
</dbReference>
<proteinExistence type="predicted"/>
<feature type="chain" id="PRO_5021259877" evidence="7">
    <location>
        <begin position="21"/>
        <end position="130"/>
    </location>
</feature>
<sequence>MRAAALAGAAVMLLALGAAAAPQGDATRGERAYQKCYACHAVEPGRNDLSGPTLHAIVERPIATEKGFAYSPALKALAVQNGRWDPELLDRFIADPDAIAPGTAMSYPGMKNPIERTDLLAYLAALRAER</sequence>
<dbReference type="InterPro" id="IPR002327">
    <property type="entry name" value="Cyt_c_1A/1B"/>
</dbReference>
<evidence type="ECO:0000256" key="6">
    <source>
        <dbReference type="PROSITE-ProRule" id="PRU00433"/>
    </source>
</evidence>
<dbReference type="GO" id="GO:0020037">
    <property type="term" value="F:heme binding"/>
    <property type="evidence" value="ECO:0007669"/>
    <property type="project" value="InterPro"/>
</dbReference>
<comment type="caution">
    <text evidence="9">The sequence shown here is derived from an EMBL/GenBank/DDBJ whole genome shotgun (WGS) entry which is preliminary data.</text>
</comment>
<keyword evidence="7" id="KW-0732">Signal</keyword>
<dbReference type="PANTHER" id="PTHR11961">
    <property type="entry name" value="CYTOCHROME C"/>
    <property type="match status" value="1"/>
</dbReference>
<evidence type="ECO:0000313" key="10">
    <source>
        <dbReference type="Proteomes" id="UP000298213"/>
    </source>
</evidence>
<dbReference type="Gene3D" id="1.10.760.10">
    <property type="entry name" value="Cytochrome c-like domain"/>
    <property type="match status" value="1"/>
</dbReference>
<dbReference type="PROSITE" id="PS51007">
    <property type="entry name" value="CYTC"/>
    <property type="match status" value="1"/>
</dbReference>
<dbReference type="PRINTS" id="PR00604">
    <property type="entry name" value="CYTCHRMECIAB"/>
</dbReference>
<dbReference type="SUPFAM" id="SSF46626">
    <property type="entry name" value="Cytochrome c"/>
    <property type="match status" value="1"/>
</dbReference>
<feature type="signal peptide" evidence="7">
    <location>
        <begin position="1"/>
        <end position="20"/>
    </location>
</feature>
<evidence type="ECO:0000313" key="9">
    <source>
        <dbReference type="EMBL" id="TFI59275.1"/>
    </source>
</evidence>
<evidence type="ECO:0000256" key="2">
    <source>
        <dbReference type="ARBA" id="ARBA00022617"/>
    </source>
</evidence>
<evidence type="ECO:0000259" key="8">
    <source>
        <dbReference type="PROSITE" id="PS51007"/>
    </source>
</evidence>
<evidence type="ECO:0000256" key="7">
    <source>
        <dbReference type="SAM" id="SignalP"/>
    </source>
</evidence>
<dbReference type="OrthoDB" id="9805828at2"/>
<evidence type="ECO:0000256" key="3">
    <source>
        <dbReference type="ARBA" id="ARBA00022723"/>
    </source>
</evidence>
<evidence type="ECO:0000256" key="1">
    <source>
        <dbReference type="ARBA" id="ARBA00022448"/>
    </source>
</evidence>
<dbReference type="Proteomes" id="UP000298213">
    <property type="component" value="Unassembled WGS sequence"/>
</dbReference>
<keyword evidence="1" id="KW-0813">Transport</keyword>
<keyword evidence="3 6" id="KW-0479">Metal-binding</keyword>
<keyword evidence="10" id="KW-1185">Reference proteome</keyword>
<accession>A0A4Y8ZVW8</accession>
<keyword evidence="4" id="KW-0249">Electron transport</keyword>
<dbReference type="GO" id="GO:0046872">
    <property type="term" value="F:metal ion binding"/>
    <property type="evidence" value="ECO:0007669"/>
    <property type="project" value="UniProtKB-KW"/>
</dbReference>
<name>A0A4Y8ZVW8_9SPHN</name>
<keyword evidence="5 6" id="KW-0408">Iron</keyword>
<evidence type="ECO:0000256" key="4">
    <source>
        <dbReference type="ARBA" id="ARBA00022982"/>
    </source>
</evidence>
<dbReference type="InterPro" id="IPR009056">
    <property type="entry name" value="Cyt_c-like_dom"/>
</dbReference>